<name>A0ABU6Z8Z9_9FABA</name>
<sequence>MPRRCGCFRMAFWPLMLLPYVVPIMGFLLLYIGSGYKHGDSNLTEFIMGLGIFMLLAFLFLFSKFERLLRVYLRENSLENNSIEITRNLRVVPWLDSDDNLMIAVEIVNQTAAQEQPIGSPFSRSARAARLALRALPPAKSFKAKKEEEEAKNNELTGWRVDDYCCICLEEFKNGELIQPLGVCVHEFHSDCKLLVAFWKNQLSALSCKFGYICSFNKTSLVVIRISY</sequence>
<keyword evidence="1" id="KW-1133">Transmembrane helix</keyword>
<accession>A0ABU6Z8Z9</accession>
<proteinExistence type="predicted"/>
<feature type="transmembrane region" description="Helical" evidence="1">
    <location>
        <begin position="12"/>
        <end position="34"/>
    </location>
</feature>
<keyword evidence="3" id="KW-1185">Reference proteome</keyword>
<evidence type="ECO:0000313" key="3">
    <source>
        <dbReference type="Proteomes" id="UP001341840"/>
    </source>
</evidence>
<evidence type="ECO:0008006" key="4">
    <source>
        <dbReference type="Google" id="ProtNLM"/>
    </source>
</evidence>
<dbReference type="SUPFAM" id="SSF57850">
    <property type="entry name" value="RING/U-box"/>
    <property type="match status" value="1"/>
</dbReference>
<dbReference type="EMBL" id="JASCZI010271940">
    <property type="protein sequence ID" value="MED6218015.1"/>
    <property type="molecule type" value="Genomic_DNA"/>
</dbReference>
<organism evidence="2 3">
    <name type="scientific">Stylosanthes scabra</name>
    <dbReference type="NCBI Taxonomy" id="79078"/>
    <lineage>
        <taxon>Eukaryota</taxon>
        <taxon>Viridiplantae</taxon>
        <taxon>Streptophyta</taxon>
        <taxon>Embryophyta</taxon>
        <taxon>Tracheophyta</taxon>
        <taxon>Spermatophyta</taxon>
        <taxon>Magnoliopsida</taxon>
        <taxon>eudicotyledons</taxon>
        <taxon>Gunneridae</taxon>
        <taxon>Pentapetalae</taxon>
        <taxon>rosids</taxon>
        <taxon>fabids</taxon>
        <taxon>Fabales</taxon>
        <taxon>Fabaceae</taxon>
        <taxon>Papilionoideae</taxon>
        <taxon>50 kb inversion clade</taxon>
        <taxon>dalbergioids sensu lato</taxon>
        <taxon>Dalbergieae</taxon>
        <taxon>Pterocarpus clade</taxon>
        <taxon>Stylosanthes</taxon>
    </lineage>
</organism>
<evidence type="ECO:0000313" key="2">
    <source>
        <dbReference type="EMBL" id="MED6218015.1"/>
    </source>
</evidence>
<feature type="transmembrane region" description="Helical" evidence="1">
    <location>
        <begin position="46"/>
        <end position="65"/>
    </location>
</feature>
<gene>
    <name evidence="2" type="ORF">PIB30_023102</name>
</gene>
<keyword evidence="1" id="KW-0812">Transmembrane</keyword>
<protein>
    <recommendedName>
        <fullName evidence="4">RING-type domain-containing protein</fullName>
    </recommendedName>
</protein>
<dbReference type="InterPro" id="IPR013083">
    <property type="entry name" value="Znf_RING/FYVE/PHD"/>
</dbReference>
<dbReference type="Gene3D" id="3.30.40.10">
    <property type="entry name" value="Zinc/RING finger domain, C3HC4 (zinc finger)"/>
    <property type="match status" value="1"/>
</dbReference>
<comment type="caution">
    <text evidence="2">The sequence shown here is derived from an EMBL/GenBank/DDBJ whole genome shotgun (WGS) entry which is preliminary data.</text>
</comment>
<keyword evidence="1" id="KW-0472">Membrane</keyword>
<evidence type="ECO:0000256" key="1">
    <source>
        <dbReference type="SAM" id="Phobius"/>
    </source>
</evidence>
<dbReference type="Proteomes" id="UP001341840">
    <property type="component" value="Unassembled WGS sequence"/>
</dbReference>
<reference evidence="2 3" key="1">
    <citation type="journal article" date="2023" name="Plants (Basel)">
        <title>Bridging the Gap: Combining Genomics and Transcriptomics Approaches to Understand Stylosanthes scabra, an Orphan Legume from the Brazilian Caatinga.</title>
        <authorList>
            <person name="Ferreira-Neto J.R.C."/>
            <person name="da Silva M.D."/>
            <person name="Binneck E."/>
            <person name="de Melo N.F."/>
            <person name="da Silva R.H."/>
            <person name="de Melo A.L.T.M."/>
            <person name="Pandolfi V."/>
            <person name="Bustamante F.O."/>
            <person name="Brasileiro-Vidal A.C."/>
            <person name="Benko-Iseppon A.M."/>
        </authorList>
    </citation>
    <scope>NUCLEOTIDE SEQUENCE [LARGE SCALE GENOMIC DNA]</scope>
    <source>
        <tissue evidence="2">Leaves</tissue>
    </source>
</reference>